<keyword evidence="4 5" id="KW-0472">Membrane</keyword>
<dbReference type="SUPFAM" id="SSF103473">
    <property type="entry name" value="MFS general substrate transporter"/>
    <property type="match status" value="1"/>
</dbReference>
<dbReference type="Pfam" id="PF07690">
    <property type="entry name" value="MFS_1"/>
    <property type="match status" value="1"/>
</dbReference>
<dbReference type="PROSITE" id="PS00216">
    <property type="entry name" value="SUGAR_TRANSPORT_1"/>
    <property type="match status" value="1"/>
</dbReference>
<feature type="transmembrane region" description="Helical" evidence="5">
    <location>
        <begin position="163"/>
        <end position="182"/>
    </location>
</feature>
<dbReference type="GO" id="GO:0022857">
    <property type="term" value="F:transmembrane transporter activity"/>
    <property type="evidence" value="ECO:0007669"/>
    <property type="project" value="InterPro"/>
</dbReference>
<reference evidence="6 7" key="1">
    <citation type="submission" date="2023-03" db="EMBL/GenBank/DDBJ databases">
        <title>High-quality genome of Scylla paramamosain provides insights in environmental adaptation.</title>
        <authorList>
            <person name="Zhang L."/>
        </authorList>
    </citation>
    <scope>NUCLEOTIDE SEQUENCE [LARGE SCALE GENOMIC DNA]</scope>
    <source>
        <strain evidence="6">LZ_2023a</strain>
        <tissue evidence="6">Muscle</tissue>
    </source>
</reference>
<feature type="transmembrane region" description="Helical" evidence="5">
    <location>
        <begin position="24"/>
        <end position="47"/>
    </location>
</feature>
<dbReference type="InterPro" id="IPR036259">
    <property type="entry name" value="MFS_trans_sf"/>
</dbReference>
<evidence type="ECO:0000256" key="5">
    <source>
        <dbReference type="SAM" id="Phobius"/>
    </source>
</evidence>
<feature type="transmembrane region" description="Helical" evidence="5">
    <location>
        <begin position="54"/>
        <end position="73"/>
    </location>
</feature>
<gene>
    <name evidence="6" type="ORF">O3P69_012043</name>
</gene>
<dbReference type="InterPro" id="IPR011701">
    <property type="entry name" value="MFS"/>
</dbReference>
<feature type="transmembrane region" description="Helical" evidence="5">
    <location>
        <begin position="79"/>
        <end position="96"/>
    </location>
</feature>
<keyword evidence="3 5" id="KW-1133">Transmembrane helix</keyword>
<dbReference type="GO" id="GO:0016020">
    <property type="term" value="C:membrane"/>
    <property type="evidence" value="ECO:0007669"/>
    <property type="project" value="UniProtKB-SubCell"/>
</dbReference>
<dbReference type="Gene3D" id="1.20.1250.20">
    <property type="entry name" value="MFS general substrate transporter like domains"/>
    <property type="match status" value="2"/>
</dbReference>
<accession>A0AAW0SI18</accession>
<comment type="subcellular location">
    <subcellularLocation>
        <location evidence="1">Membrane</location>
        <topology evidence="1">Multi-pass membrane protein</topology>
    </subcellularLocation>
</comment>
<dbReference type="AlphaFoldDB" id="A0AAW0SI18"/>
<evidence type="ECO:0008006" key="8">
    <source>
        <dbReference type="Google" id="ProtNLM"/>
    </source>
</evidence>
<protein>
    <recommendedName>
        <fullName evidence="8">Major facilitator superfamily (MFS) profile domain-containing protein</fullName>
    </recommendedName>
</protein>
<keyword evidence="7" id="KW-1185">Reference proteome</keyword>
<evidence type="ECO:0000313" key="6">
    <source>
        <dbReference type="EMBL" id="KAK8374445.1"/>
    </source>
</evidence>
<evidence type="ECO:0000256" key="4">
    <source>
        <dbReference type="ARBA" id="ARBA00023136"/>
    </source>
</evidence>
<sequence length="183" mass="20499">MYMLGYFVASPVSGYLSDKYGRKIMLRLGYVGFLLLDLMSAWLPLLSTILVSRFFLGCLHAVCASVSFVLTYFIRDWRILQTAVTLPALLILPVLWTPRLRIITLCIYVDFLMVGMVYFGLSLSGTNISENPFVYMVLSGVMEVPAYSLTIPIVHRYGRKRTLSVLFVISGIILLCLAFSSAG</sequence>
<comment type="caution">
    <text evidence="6">The sequence shown here is derived from an EMBL/GenBank/DDBJ whole genome shotgun (WGS) entry which is preliminary data.</text>
</comment>
<dbReference type="InterPro" id="IPR005829">
    <property type="entry name" value="Sugar_transporter_CS"/>
</dbReference>
<keyword evidence="2 5" id="KW-0812">Transmembrane</keyword>
<feature type="transmembrane region" description="Helical" evidence="5">
    <location>
        <begin position="133"/>
        <end position="151"/>
    </location>
</feature>
<dbReference type="PANTHER" id="PTHR24064">
    <property type="entry name" value="SOLUTE CARRIER FAMILY 22 MEMBER"/>
    <property type="match status" value="1"/>
</dbReference>
<organism evidence="6 7">
    <name type="scientific">Scylla paramamosain</name>
    <name type="common">Mud crab</name>
    <dbReference type="NCBI Taxonomy" id="85552"/>
    <lineage>
        <taxon>Eukaryota</taxon>
        <taxon>Metazoa</taxon>
        <taxon>Ecdysozoa</taxon>
        <taxon>Arthropoda</taxon>
        <taxon>Crustacea</taxon>
        <taxon>Multicrustacea</taxon>
        <taxon>Malacostraca</taxon>
        <taxon>Eumalacostraca</taxon>
        <taxon>Eucarida</taxon>
        <taxon>Decapoda</taxon>
        <taxon>Pleocyemata</taxon>
        <taxon>Brachyura</taxon>
        <taxon>Eubrachyura</taxon>
        <taxon>Portunoidea</taxon>
        <taxon>Portunidae</taxon>
        <taxon>Portuninae</taxon>
        <taxon>Scylla</taxon>
    </lineage>
</organism>
<feature type="transmembrane region" description="Helical" evidence="5">
    <location>
        <begin position="103"/>
        <end position="121"/>
    </location>
</feature>
<evidence type="ECO:0000313" key="7">
    <source>
        <dbReference type="Proteomes" id="UP001487740"/>
    </source>
</evidence>
<name>A0AAW0SI18_SCYPA</name>
<evidence type="ECO:0000256" key="1">
    <source>
        <dbReference type="ARBA" id="ARBA00004141"/>
    </source>
</evidence>
<dbReference type="EMBL" id="JARAKH010000381">
    <property type="protein sequence ID" value="KAK8374445.1"/>
    <property type="molecule type" value="Genomic_DNA"/>
</dbReference>
<evidence type="ECO:0000256" key="3">
    <source>
        <dbReference type="ARBA" id="ARBA00022989"/>
    </source>
</evidence>
<proteinExistence type="predicted"/>
<dbReference type="Proteomes" id="UP001487740">
    <property type="component" value="Unassembled WGS sequence"/>
</dbReference>
<evidence type="ECO:0000256" key="2">
    <source>
        <dbReference type="ARBA" id="ARBA00022692"/>
    </source>
</evidence>